<dbReference type="Gene3D" id="3.40.50.300">
    <property type="entry name" value="P-loop containing nucleotide triphosphate hydrolases"/>
    <property type="match status" value="1"/>
</dbReference>
<accession>A0A917IZ34</accession>
<keyword evidence="2" id="KW-0547">Nucleotide-binding</keyword>
<evidence type="ECO:0000313" key="5">
    <source>
        <dbReference type="EMBL" id="GGH69179.1"/>
    </source>
</evidence>
<name>A0A917IZ34_9BACT</name>
<comment type="caution">
    <text evidence="5">The sequence shown here is derived from an EMBL/GenBank/DDBJ whole genome shotgun (WGS) entry which is preliminary data.</text>
</comment>
<evidence type="ECO:0000256" key="2">
    <source>
        <dbReference type="ARBA" id="ARBA00022741"/>
    </source>
</evidence>
<reference evidence="5" key="2">
    <citation type="submission" date="2020-09" db="EMBL/GenBank/DDBJ databases">
        <authorList>
            <person name="Sun Q."/>
            <person name="Zhou Y."/>
        </authorList>
    </citation>
    <scope>NUCLEOTIDE SEQUENCE</scope>
    <source>
        <strain evidence="5">CGMCC 1.15290</strain>
    </source>
</reference>
<dbReference type="AlphaFoldDB" id="A0A917IZ34"/>
<evidence type="ECO:0000313" key="6">
    <source>
        <dbReference type="Proteomes" id="UP000627292"/>
    </source>
</evidence>
<protein>
    <recommendedName>
        <fullName evidence="4">AAA+ ATPase domain-containing protein</fullName>
    </recommendedName>
</protein>
<dbReference type="CDD" id="cd19481">
    <property type="entry name" value="RecA-like_protease"/>
    <property type="match status" value="1"/>
</dbReference>
<keyword evidence="3" id="KW-0067">ATP-binding</keyword>
<dbReference type="InterPro" id="IPR027417">
    <property type="entry name" value="P-loop_NTPase"/>
</dbReference>
<keyword evidence="6" id="KW-1185">Reference proteome</keyword>
<evidence type="ECO:0000256" key="1">
    <source>
        <dbReference type="ARBA" id="ARBA00006914"/>
    </source>
</evidence>
<proteinExistence type="inferred from homology"/>
<dbReference type="SUPFAM" id="SSF52540">
    <property type="entry name" value="P-loop containing nucleoside triphosphate hydrolases"/>
    <property type="match status" value="1"/>
</dbReference>
<reference evidence="5" key="1">
    <citation type="journal article" date="2014" name="Int. J. Syst. Evol. Microbiol.">
        <title>Complete genome sequence of Corynebacterium casei LMG S-19264T (=DSM 44701T), isolated from a smear-ripened cheese.</title>
        <authorList>
            <consortium name="US DOE Joint Genome Institute (JGI-PGF)"/>
            <person name="Walter F."/>
            <person name="Albersmeier A."/>
            <person name="Kalinowski J."/>
            <person name="Ruckert C."/>
        </authorList>
    </citation>
    <scope>NUCLEOTIDE SEQUENCE</scope>
    <source>
        <strain evidence="5">CGMCC 1.15290</strain>
    </source>
</reference>
<comment type="similarity">
    <text evidence="1">Belongs to the AAA ATPase family.</text>
</comment>
<feature type="domain" description="AAA+ ATPase" evidence="4">
    <location>
        <begin position="239"/>
        <end position="371"/>
    </location>
</feature>
<dbReference type="Gene3D" id="1.10.8.60">
    <property type="match status" value="1"/>
</dbReference>
<evidence type="ECO:0000259" key="4">
    <source>
        <dbReference type="SMART" id="SM00382"/>
    </source>
</evidence>
<dbReference type="Proteomes" id="UP000627292">
    <property type="component" value="Unassembled WGS sequence"/>
</dbReference>
<sequence>MTALSANINTLHNEIQWFAEVAVARGAISFGQDATQPAIDTIQPPDVLQEVSVYANTIRQFQMGFEERFILALALIPHLRPEMLDMLFLKNPATDRVYTELGGQKATAHSGYLPTGETAVFLLAGNDLAKRVLLMELFDDQHFFYRHNILRLQSAPANEPRLSGLLTISSEYLALLTTGRAFRPEYSGSFPAKRITTSLNWKDLVVAEEILDELDEIRIWLQHGATLLNDWGFEGKVKPGFRVLFSGPPGTGKTLTASLLGKTVGMDVYRIDLSMVVSKYIGETEKNLAGIFDMAENKHWILFFDEADALFGKRTNTSDAHDRHANQEVSYLLQRIEDFPGLVILATNFKSNIDEAFARRFQLSVNFQKPDYEQRLRLWKNAFTPPCELSPDVQLDKLAYEYELTGAAIMNVLRYSSLCALERNSRLILPEDIVKGIRKEMQKEGKNVF</sequence>
<evidence type="ECO:0000256" key="3">
    <source>
        <dbReference type="ARBA" id="ARBA00022840"/>
    </source>
</evidence>
<dbReference type="GO" id="GO:0005524">
    <property type="term" value="F:ATP binding"/>
    <property type="evidence" value="ECO:0007669"/>
    <property type="project" value="UniProtKB-KW"/>
</dbReference>
<dbReference type="SMART" id="SM00382">
    <property type="entry name" value="AAA"/>
    <property type="match status" value="1"/>
</dbReference>
<dbReference type="InterPro" id="IPR050221">
    <property type="entry name" value="26S_Proteasome_ATPase"/>
</dbReference>
<organism evidence="5 6">
    <name type="scientific">Filimonas zeae</name>
    <dbReference type="NCBI Taxonomy" id="1737353"/>
    <lineage>
        <taxon>Bacteria</taxon>
        <taxon>Pseudomonadati</taxon>
        <taxon>Bacteroidota</taxon>
        <taxon>Chitinophagia</taxon>
        <taxon>Chitinophagales</taxon>
        <taxon>Chitinophagaceae</taxon>
        <taxon>Filimonas</taxon>
    </lineage>
</organism>
<dbReference type="EMBL" id="BMIB01000003">
    <property type="protein sequence ID" value="GGH69179.1"/>
    <property type="molecule type" value="Genomic_DNA"/>
</dbReference>
<dbReference type="GO" id="GO:0016887">
    <property type="term" value="F:ATP hydrolysis activity"/>
    <property type="evidence" value="ECO:0007669"/>
    <property type="project" value="InterPro"/>
</dbReference>
<dbReference type="InterPro" id="IPR003959">
    <property type="entry name" value="ATPase_AAA_core"/>
</dbReference>
<gene>
    <name evidence="5" type="ORF">GCM10011379_26240</name>
</gene>
<dbReference type="RefSeq" id="WP_188952914.1">
    <property type="nucleotide sequence ID" value="NZ_BMIB01000003.1"/>
</dbReference>
<dbReference type="PANTHER" id="PTHR23073">
    <property type="entry name" value="26S PROTEASOME REGULATORY SUBUNIT"/>
    <property type="match status" value="1"/>
</dbReference>
<dbReference type="Pfam" id="PF00004">
    <property type="entry name" value="AAA"/>
    <property type="match status" value="1"/>
</dbReference>
<dbReference type="InterPro" id="IPR003593">
    <property type="entry name" value="AAA+_ATPase"/>
</dbReference>